<evidence type="ECO:0000256" key="2">
    <source>
        <dbReference type="PROSITE-ProRule" id="PRU00259"/>
    </source>
</evidence>
<keyword evidence="1" id="KW-0833">Ubl conjugation pathway</keyword>
<dbReference type="InterPro" id="IPR016024">
    <property type="entry name" value="ARM-type_fold"/>
</dbReference>
<dbReference type="InterPro" id="IPR058678">
    <property type="entry name" value="ARM_PUB"/>
</dbReference>
<dbReference type="PANTHER" id="PTHR23315">
    <property type="entry name" value="U BOX DOMAIN-CONTAINING"/>
    <property type="match status" value="1"/>
</dbReference>
<feature type="repeat" description="ARM" evidence="2">
    <location>
        <begin position="80"/>
        <end position="122"/>
    </location>
</feature>
<proteinExistence type="predicted"/>
<dbReference type="PANTHER" id="PTHR23315:SF120">
    <property type="entry name" value="ARM REPEAT SUPERFAMILY PROTEIN"/>
    <property type="match status" value="1"/>
</dbReference>
<protein>
    <recommendedName>
        <fullName evidence="3">U-box domain-containing protein</fullName>
    </recommendedName>
</protein>
<dbReference type="AlphaFoldDB" id="A0A835GZ58"/>
<name>A0A835GZ58_9MAGN</name>
<feature type="domain" description="U-box" evidence="3">
    <location>
        <begin position="122"/>
        <end position="283"/>
    </location>
</feature>
<sequence>MKNLAEVLIHGVREAKINAAMHLTTLTRTEKNELVNMGVIESLLSMLWSQDHESIEVGLNALLSLACRNERNKIHIMKSGALPALVGLLEGESVTLIELAIVTLLTLSTCKANTSTIADSGAIALLVKFLSTDCSLQAKLDAIDTLHNLSTNHQGLRFIISAGTVFYSIELINYYDKASQITEKAMCLLEKIVSSSTTGITQIAKAEAGILALVETVEDGSQQSREHAAGVLFSMCNSCREKYRELILREGAIPGLLQLRVNGTWRAKGLAKSLLLLLREESEFDSRRQLGDDLFEQIMTEIYSDEEKVANNTVKLVERMIMNHSLSDLFSAHD</sequence>
<dbReference type="EMBL" id="JADFTS010000009">
    <property type="protein sequence ID" value="KAF9590240.1"/>
    <property type="molecule type" value="Genomic_DNA"/>
</dbReference>
<evidence type="ECO:0000256" key="1">
    <source>
        <dbReference type="ARBA" id="ARBA00022786"/>
    </source>
</evidence>
<dbReference type="Proteomes" id="UP000631114">
    <property type="component" value="Unassembled WGS sequence"/>
</dbReference>
<accession>A0A835GZ58</accession>
<evidence type="ECO:0000313" key="5">
    <source>
        <dbReference type="Proteomes" id="UP000631114"/>
    </source>
</evidence>
<organism evidence="4 5">
    <name type="scientific">Coptis chinensis</name>
    <dbReference type="NCBI Taxonomy" id="261450"/>
    <lineage>
        <taxon>Eukaryota</taxon>
        <taxon>Viridiplantae</taxon>
        <taxon>Streptophyta</taxon>
        <taxon>Embryophyta</taxon>
        <taxon>Tracheophyta</taxon>
        <taxon>Spermatophyta</taxon>
        <taxon>Magnoliopsida</taxon>
        <taxon>Ranunculales</taxon>
        <taxon>Ranunculaceae</taxon>
        <taxon>Coptidoideae</taxon>
        <taxon>Coptis</taxon>
    </lineage>
</organism>
<keyword evidence="5" id="KW-1185">Reference proteome</keyword>
<evidence type="ECO:0000259" key="3">
    <source>
        <dbReference type="Pfam" id="PF25598"/>
    </source>
</evidence>
<dbReference type="Pfam" id="PF25598">
    <property type="entry name" value="ARM_PUB"/>
    <property type="match status" value="1"/>
</dbReference>
<reference evidence="4 5" key="1">
    <citation type="submission" date="2020-10" db="EMBL/GenBank/DDBJ databases">
        <title>The Coptis chinensis genome and diversification of protoberbering-type alkaloids.</title>
        <authorList>
            <person name="Wang B."/>
            <person name="Shu S."/>
            <person name="Song C."/>
            <person name="Liu Y."/>
        </authorList>
    </citation>
    <scope>NUCLEOTIDE SEQUENCE [LARGE SCALE GENOMIC DNA]</scope>
    <source>
        <strain evidence="4">HL-2020</strain>
        <tissue evidence="4">Leaf</tissue>
    </source>
</reference>
<feature type="repeat" description="ARM" evidence="2">
    <location>
        <begin position="121"/>
        <end position="164"/>
    </location>
</feature>
<dbReference type="SMART" id="SM00185">
    <property type="entry name" value="ARM"/>
    <property type="match status" value="4"/>
</dbReference>
<dbReference type="Gene3D" id="1.25.10.10">
    <property type="entry name" value="Leucine-rich Repeat Variant"/>
    <property type="match status" value="1"/>
</dbReference>
<comment type="caution">
    <text evidence="4">The sequence shown here is derived from an EMBL/GenBank/DDBJ whole genome shotgun (WGS) entry which is preliminary data.</text>
</comment>
<evidence type="ECO:0000313" key="4">
    <source>
        <dbReference type="EMBL" id="KAF9590240.1"/>
    </source>
</evidence>
<dbReference type="OrthoDB" id="3245100at2759"/>
<dbReference type="PROSITE" id="PS50176">
    <property type="entry name" value="ARM_REPEAT"/>
    <property type="match status" value="2"/>
</dbReference>
<gene>
    <name evidence="4" type="ORF">IFM89_032018</name>
</gene>
<dbReference type="InterPro" id="IPR011989">
    <property type="entry name" value="ARM-like"/>
</dbReference>
<dbReference type="SUPFAM" id="SSF48371">
    <property type="entry name" value="ARM repeat"/>
    <property type="match status" value="1"/>
</dbReference>
<dbReference type="InterPro" id="IPR000225">
    <property type="entry name" value="Armadillo"/>
</dbReference>